<dbReference type="InterPro" id="IPR050860">
    <property type="entry name" value="FeoB_GTPase"/>
</dbReference>
<dbReference type="GO" id="GO:0005886">
    <property type="term" value="C:plasma membrane"/>
    <property type="evidence" value="ECO:0007669"/>
    <property type="project" value="TreeGrafter"/>
</dbReference>
<dbReference type="PANTHER" id="PTHR43185">
    <property type="entry name" value="FERROUS IRON TRANSPORT PROTEIN B"/>
    <property type="match status" value="1"/>
</dbReference>
<proteinExistence type="predicted"/>
<evidence type="ECO:0000259" key="1">
    <source>
        <dbReference type="Pfam" id="PF07670"/>
    </source>
</evidence>
<accession>A0AAJ1N1E0</accession>
<dbReference type="GO" id="GO:0015093">
    <property type="term" value="F:ferrous iron transmembrane transporter activity"/>
    <property type="evidence" value="ECO:0007669"/>
    <property type="project" value="TreeGrafter"/>
</dbReference>
<feature type="domain" description="Nucleoside transporter/FeoB GTPase Gate" evidence="1">
    <location>
        <begin position="2"/>
        <end position="77"/>
    </location>
</feature>
<dbReference type="Pfam" id="PF07670">
    <property type="entry name" value="Gate"/>
    <property type="match status" value="1"/>
</dbReference>
<comment type="caution">
    <text evidence="2">The sequence shown here is derived from an EMBL/GenBank/DDBJ whole genome shotgun (WGS) entry which is preliminary data.</text>
</comment>
<dbReference type="EMBL" id="JAILSO010000342">
    <property type="protein sequence ID" value="MDE1480819.1"/>
    <property type="molecule type" value="Genomic_DNA"/>
</dbReference>
<dbReference type="InterPro" id="IPR011642">
    <property type="entry name" value="Gate_dom"/>
</dbReference>
<evidence type="ECO:0000313" key="2">
    <source>
        <dbReference type="EMBL" id="MDE1480819.1"/>
    </source>
</evidence>
<dbReference type="RefSeq" id="WP_274714142.1">
    <property type="nucleotide sequence ID" value="NZ_JAILSO010000342.1"/>
</dbReference>
<reference evidence="2" key="2">
    <citation type="journal article" date="2022" name="J. Evol. Biol.">
        <title>Pre- and post-association barriers to host switching in sympatric mutualists.</title>
        <authorList>
            <person name="Dinges Z.M."/>
            <person name="Phillips R.K."/>
            <person name="Lively C.M."/>
            <person name="Bashey F."/>
        </authorList>
    </citation>
    <scope>NUCLEOTIDE SEQUENCE</scope>
    <source>
        <strain evidence="2">MC_266_E_2016</strain>
    </source>
</reference>
<dbReference type="AlphaFoldDB" id="A0AAJ1N1E0"/>
<dbReference type="PANTHER" id="PTHR43185:SF1">
    <property type="entry name" value="FE(2+) TRANSPORTER FEOB"/>
    <property type="match status" value="1"/>
</dbReference>
<protein>
    <submittedName>
        <fullName evidence="2">Ferrous iron transport protein B</fullName>
    </submittedName>
</protein>
<feature type="non-terminal residue" evidence="2">
    <location>
        <position position="88"/>
    </location>
</feature>
<sequence>VAASMFIGALNSFSFSGKTVDNINESALASVSKVITPVLEPIGVHPDNWQATVGLVTGAMAKEVVVGTLNTLYTAENITKQPFNPEEF</sequence>
<name>A0AAJ1N1E0_XENBV</name>
<gene>
    <name evidence="2" type="primary">feoB</name>
    <name evidence="2" type="ORF">KKJ01_22320</name>
</gene>
<reference evidence="2" key="1">
    <citation type="submission" date="2021-08" db="EMBL/GenBank/DDBJ databases">
        <authorList>
            <person name="Papudeshi B."/>
            <person name="Bashey-Visser F."/>
        </authorList>
    </citation>
    <scope>NUCLEOTIDE SEQUENCE</scope>
    <source>
        <strain evidence="2">MC_266_E_2016</strain>
    </source>
</reference>
<evidence type="ECO:0000313" key="3">
    <source>
        <dbReference type="Proteomes" id="UP001222434"/>
    </source>
</evidence>
<feature type="non-terminal residue" evidence="2">
    <location>
        <position position="1"/>
    </location>
</feature>
<organism evidence="2 3">
    <name type="scientific">Xenorhabdus bovienii</name>
    <name type="common">Xenorhabdus nematophila subsp. bovienii</name>
    <dbReference type="NCBI Taxonomy" id="40576"/>
    <lineage>
        <taxon>Bacteria</taxon>
        <taxon>Pseudomonadati</taxon>
        <taxon>Pseudomonadota</taxon>
        <taxon>Gammaproteobacteria</taxon>
        <taxon>Enterobacterales</taxon>
        <taxon>Morganellaceae</taxon>
        <taxon>Xenorhabdus</taxon>
    </lineage>
</organism>
<dbReference type="Proteomes" id="UP001222434">
    <property type="component" value="Unassembled WGS sequence"/>
</dbReference>